<feature type="compositionally biased region" description="Polar residues" evidence="1">
    <location>
        <begin position="564"/>
        <end position="581"/>
    </location>
</feature>
<feature type="compositionally biased region" description="Pro residues" evidence="1">
    <location>
        <begin position="208"/>
        <end position="218"/>
    </location>
</feature>
<feature type="compositionally biased region" description="Gly residues" evidence="1">
    <location>
        <begin position="511"/>
        <end position="524"/>
    </location>
</feature>
<dbReference type="InterPro" id="IPR013087">
    <property type="entry name" value="Znf_C2H2_type"/>
</dbReference>
<feature type="domain" description="C2H2-type" evidence="2">
    <location>
        <begin position="745"/>
        <end position="766"/>
    </location>
</feature>
<feature type="region of interest" description="Disordered" evidence="1">
    <location>
        <begin position="705"/>
        <end position="741"/>
    </location>
</feature>
<evidence type="ECO:0000313" key="4">
    <source>
        <dbReference type="RefSeq" id="XP_030756593.1"/>
    </source>
</evidence>
<feature type="region of interest" description="Disordered" evidence="1">
    <location>
        <begin position="382"/>
        <end position="659"/>
    </location>
</feature>
<feature type="compositionally biased region" description="Pro residues" evidence="1">
    <location>
        <begin position="391"/>
        <end position="442"/>
    </location>
</feature>
<sequence length="854" mass="92385">MNQLEGTESEESTENEELYCFYCDSTFVNKEYLYQHVYHHIKQPIVKLERLPEELHPPLKITLKNRSGNSFEIVPSPVSSSTSSVEDTQQETYQNEAFATDTTEGFGGEVNTELETFNNTDTDQDTEEAEDRANVCFSPNFADVIGEPYLHDLDSPAVTAPQDTPRDQEPQINESQDQNTSDNTAGVDTLSHGDDATSSEYGSIPGAEPTPPPEPSPTGPTEYPKIKIKTTGLFKDPEPERCTITEITDDNPNGDPSLGLYPNHSTPIWTTPSLEDPLKLPEDNNLMSLFNNNDKAKDLGFSTSSDNEFISLDTYNERNRGTMQLYNPNQIVPTSSSSSSLDTLTGLPMQALAQQVSRLQPSSSQGLHQQNVLINIQQFPTPQQNSYQHPPMYPPHPYPPHPGQPPMHQPYQYQPPTPMYYPPAPGYPPQHPAPHMPPPPPQHQMGQMQPPPPMGQQPQIGAPGQPPNSMAPSTPGQHMPPNQMPQPPSPMQGGYRPNNMNQPKPLPPRGAPGGGPRMPGGPRGPMGQRAPMARPRAPMMRPRGGGQPMRGGVRPRMGAPQNGIRPQSSPVKRNPDQNSSIVKRKKLDVLSPSDKDDDDCQVICMQPKNTDGGLPQIESVHGGPESAENSIMHLSDSITLSVRNPPPKPVASPQKSDAKAVANILATRGITVTASAKPKEKDSPTKTPALPTALSLNGAVSIVASPKNNGASKSPQSEDLPTVDLTDDSAPPKPSPTKKGLPYRCDLCPAQYPNAVGLNKHRQTYHKTAGGMCELGVPLINLKQPGIMQKLSQLGINSYIPMPSAAPDGTYALPIINTKQPGNVAALGATQMLSLGPVRTIPRPAPPSGAPLKK</sequence>
<feature type="region of interest" description="Disordered" evidence="1">
    <location>
        <begin position="152"/>
        <end position="256"/>
    </location>
</feature>
<evidence type="ECO:0000256" key="1">
    <source>
        <dbReference type="SAM" id="MobiDB-lite"/>
    </source>
</evidence>
<dbReference type="Proteomes" id="UP000504635">
    <property type="component" value="Unplaced"/>
</dbReference>
<dbReference type="SMART" id="SM00355">
    <property type="entry name" value="ZnF_C2H2"/>
    <property type="match status" value="2"/>
</dbReference>
<gene>
    <name evidence="4" type="primary">LOC115882556</name>
</gene>
<dbReference type="AlphaFoldDB" id="A0A6J2XYK9"/>
<feature type="region of interest" description="Disordered" evidence="1">
    <location>
        <begin position="672"/>
        <end position="692"/>
    </location>
</feature>
<accession>A0A6J2XYK9</accession>
<protein>
    <submittedName>
        <fullName evidence="4">Pollen-specific leucine-rich repeat extensin-like protein 1 isoform X2</fullName>
    </submittedName>
</protein>
<dbReference type="PROSITE" id="PS00028">
    <property type="entry name" value="ZINC_FINGER_C2H2_1"/>
    <property type="match status" value="2"/>
</dbReference>
<reference evidence="4" key="1">
    <citation type="submission" date="2025-08" db="UniProtKB">
        <authorList>
            <consortium name="RefSeq"/>
        </authorList>
    </citation>
    <scope>IDENTIFICATION</scope>
    <source>
        <tissue evidence="4">Gonads</tissue>
    </source>
</reference>
<dbReference type="RefSeq" id="XP_030756593.1">
    <property type="nucleotide sequence ID" value="XM_030900733.1"/>
</dbReference>
<feature type="domain" description="C2H2-type" evidence="2">
    <location>
        <begin position="20"/>
        <end position="40"/>
    </location>
</feature>
<feature type="compositionally biased region" description="Polar residues" evidence="1">
    <location>
        <begin position="170"/>
        <end position="186"/>
    </location>
</feature>
<evidence type="ECO:0000313" key="3">
    <source>
        <dbReference type="Proteomes" id="UP000504635"/>
    </source>
</evidence>
<feature type="compositionally biased region" description="Low complexity" evidence="1">
    <location>
        <begin position="550"/>
        <end position="560"/>
    </location>
</feature>
<keyword evidence="3" id="KW-1185">Reference proteome</keyword>
<dbReference type="GeneID" id="115882556"/>
<name>A0A6J2XYK9_SITOR</name>
<feature type="compositionally biased region" description="Low complexity" evidence="1">
    <location>
        <begin position="525"/>
        <end position="542"/>
    </location>
</feature>
<organism evidence="3 4">
    <name type="scientific">Sitophilus oryzae</name>
    <name type="common">Rice weevil</name>
    <name type="synonym">Curculio oryzae</name>
    <dbReference type="NCBI Taxonomy" id="7048"/>
    <lineage>
        <taxon>Eukaryota</taxon>
        <taxon>Metazoa</taxon>
        <taxon>Ecdysozoa</taxon>
        <taxon>Arthropoda</taxon>
        <taxon>Hexapoda</taxon>
        <taxon>Insecta</taxon>
        <taxon>Pterygota</taxon>
        <taxon>Neoptera</taxon>
        <taxon>Endopterygota</taxon>
        <taxon>Coleoptera</taxon>
        <taxon>Polyphaga</taxon>
        <taxon>Cucujiformia</taxon>
        <taxon>Curculionidae</taxon>
        <taxon>Dryophthorinae</taxon>
        <taxon>Sitophilus</taxon>
    </lineage>
</organism>
<evidence type="ECO:0000259" key="2">
    <source>
        <dbReference type="PROSITE" id="PS00028"/>
    </source>
</evidence>
<feature type="compositionally biased region" description="Polar residues" evidence="1">
    <location>
        <begin position="706"/>
        <end position="719"/>
    </location>
</feature>
<dbReference type="OrthoDB" id="5982876at2759"/>
<proteinExistence type="predicted"/>